<dbReference type="InterPro" id="IPR050148">
    <property type="entry name" value="Terpene_synthase-like"/>
</dbReference>
<evidence type="ECO:0000256" key="4">
    <source>
        <dbReference type="ARBA" id="ARBA00023239"/>
    </source>
</evidence>
<protein>
    <submittedName>
        <fullName evidence="7">Putative lyase</fullName>
        <ecNumber evidence="7">4.2.3.-</ecNumber>
    </submittedName>
</protein>
<dbReference type="Proteomes" id="UP000238479">
    <property type="component" value="Chromosome 5"/>
</dbReference>
<dbReference type="FunFam" id="1.10.600.10:FF:000007">
    <property type="entry name" value="Isoprene synthase, chloroplastic"/>
    <property type="match status" value="1"/>
</dbReference>
<keyword evidence="8" id="KW-1185">Reference proteome</keyword>
<dbReference type="SFLD" id="SFLDG01019">
    <property type="entry name" value="Terpene_Cyclase_Like_1_C_Termi"/>
    <property type="match status" value="1"/>
</dbReference>
<dbReference type="GO" id="GO:0010333">
    <property type="term" value="F:terpene synthase activity"/>
    <property type="evidence" value="ECO:0007669"/>
    <property type="project" value="InterPro"/>
</dbReference>
<dbReference type="InterPro" id="IPR036965">
    <property type="entry name" value="Terpene_synth_N_sf"/>
</dbReference>
<dbReference type="InterPro" id="IPR044814">
    <property type="entry name" value="Terpene_cyclase_plant_C1"/>
</dbReference>
<dbReference type="OMA" id="VKWRITM"/>
<dbReference type="Gene3D" id="1.50.10.130">
    <property type="entry name" value="Terpene synthase, N-terminal domain"/>
    <property type="match status" value="1"/>
</dbReference>
<name>A0A2P6Q354_ROSCH</name>
<evidence type="ECO:0000256" key="2">
    <source>
        <dbReference type="ARBA" id="ARBA00022723"/>
    </source>
</evidence>
<comment type="cofactor">
    <cofactor evidence="1">
        <name>Mg(2+)</name>
        <dbReference type="ChEBI" id="CHEBI:18420"/>
    </cofactor>
</comment>
<evidence type="ECO:0000313" key="7">
    <source>
        <dbReference type="EMBL" id="PRQ28586.1"/>
    </source>
</evidence>
<proteinExistence type="predicted"/>
<keyword evidence="2" id="KW-0479">Metal-binding</keyword>
<dbReference type="EC" id="4.2.3.-" evidence="7"/>
<gene>
    <name evidence="7" type="ORF">RchiOBHm_Chr5g0004631</name>
</gene>
<dbReference type="SMR" id="A0A2P6Q354"/>
<dbReference type="InterPro" id="IPR001906">
    <property type="entry name" value="Terpene_synth_N"/>
</dbReference>
<feature type="domain" description="Terpene synthase N-terminal" evidence="5">
    <location>
        <begin position="43"/>
        <end position="226"/>
    </location>
</feature>
<dbReference type="Pfam" id="PF01397">
    <property type="entry name" value="Terpene_synth"/>
    <property type="match status" value="1"/>
</dbReference>
<dbReference type="GO" id="GO:0000287">
    <property type="term" value="F:magnesium ion binding"/>
    <property type="evidence" value="ECO:0007669"/>
    <property type="project" value="InterPro"/>
</dbReference>
<dbReference type="Gramene" id="PRQ28586">
    <property type="protein sequence ID" value="PRQ28586"/>
    <property type="gene ID" value="RchiOBHm_Chr5g0004631"/>
</dbReference>
<dbReference type="Gene3D" id="1.10.600.10">
    <property type="entry name" value="Farnesyl Diphosphate Synthase"/>
    <property type="match status" value="1"/>
</dbReference>
<keyword evidence="4 7" id="KW-0456">Lyase</keyword>
<dbReference type="CDD" id="cd00684">
    <property type="entry name" value="Terpene_cyclase_plant_C1"/>
    <property type="match status" value="1"/>
</dbReference>
<dbReference type="GO" id="GO:0016102">
    <property type="term" value="P:diterpenoid biosynthetic process"/>
    <property type="evidence" value="ECO:0007669"/>
    <property type="project" value="InterPro"/>
</dbReference>
<reference evidence="7 8" key="1">
    <citation type="journal article" date="2018" name="Nat. Genet.">
        <title>The Rosa genome provides new insights in the design of modern roses.</title>
        <authorList>
            <person name="Bendahmane M."/>
        </authorList>
    </citation>
    <scope>NUCLEOTIDE SEQUENCE [LARGE SCALE GENOMIC DNA]</scope>
    <source>
        <strain evidence="8">cv. Old Blush</strain>
    </source>
</reference>
<dbReference type="SUPFAM" id="SSF48239">
    <property type="entry name" value="Terpenoid cyclases/Protein prenyltransferases"/>
    <property type="match status" value="1"/>
</dbReference>
<dbReference type="SUPFAM" id="SSF48576">
    <property type="entry name" value="Terpenoid synthases"/>
    <property type="match status" value="1"/>
</dbReference>
<dbReference type="InterPro" id="IPR034741">
    <property type="entry name" value="Terpene_cyclase-like_1_C"/>
</dbReference>
<dbReference type="InterPro" id="IPR008949">
    <property type="entry name" value="Isoprenoid_synthase_dom_sf"/>
</dbReference>
<evidence type="ECO:0000256" key="1">
    <source>
        <dbReference type="ARBA" id="ARBA00001946"/>
    </source>
</evidence>
<sequence length="583" mass="66999">MDCGMHLHNHQADEQQILQWQMKSEPPSLVHDQRRSANYKPNIWKYDFLESLNSKFDGECYRIQIQKLIEDVKDLFGECKESCSLGKLKLIDSIQKLGLNNHFEKEIKEALDTIASVELENNSNPCISSEGDLYATALLFKILRQHGYKVSQDIFGSLIDEMGTLKKNTCGDAKGMLEMVEASNLALEGENILEEAKAFLMVTLRDTNTRCDDIDNCISKHVTYALEFPSQRRVQWFNVKWHIKSYEKDHTDQANMTTLLELAKLNFNIVQATLQKDLREVSMWWNNLGLNKNLDFARDRLVECFMCAVGLAFEPQYKSFRKWITKVVNLILIIDDVYDVYGSLEELKHFTNAVERWDIRETEHLPECMKICFQVLYNTICEIAYEIEEENGWNQVLPHLQKVWGEFCKALLVDAEWYNKAYTPSFEAQLSNGCISSSASLILTHAFFSTTHDEGAKNITDFLHKNEDLVYNISLILRLLNDLGTSAAEQERGDAASSILCYMKEANASEEIARKHIKDMIDNAWKKINKKCFTQMPEISSFINIMTNIARVGHSLYQDGDGFGDQEYGTRGQIQSLLVEPLS</sequence>
<dbReference type="AlphaFoldDB" id="A0A2P6Q354"/>
<accession>A0A2P6Q354</accession>
<dbReference type="InterPro" id="IPR005630">
    <property type="entry name" value="Terpene_synthase_metal-bd"/>
</dbReference>
<keyword evidence="3" id="KW-0460">Magnesium</keyword>
<feature type="domain" description="Terpene synthase metal-binding" evidence="6">
    <location>
        <begin position="287"/>
        <end position="527"/>
    </location>
</feature>
<dbReference type="OrthoDB" id="1161874at2759"/>
<dbReference type="Pfam" id="PF03936">
    <property type="entry name" value="Terpene_synth_C"/>
    <property type="match status" value="1"/>
</dbReference>
<evidence type="ECO:0000313" key="8">
    <source>
        <dbReference type="Proteomes" id="UP000238479"/>
    </source>
</evidence>
<organism evidence="7 8">
    <name type="scientific">Rosa chinensis</name>
    <name type="common">China rose</name>
    <dbReference type="NCBI Taxonomy" id="74649"/>
    <lineage>
        <taxon>Eukaryota</taxon>
        <taxon>Viridiplantae</taxon>
        <taxon>Streptophyta</taxon>
        <taxon>Embryophyta</taxon>
        <taxon>Tracheophyta</taxon>
        <taxon>Spermatophyta</taxon>
        <taxon>Magnoliopsida</taxon>
        <taxon>eudicotyledons</taxon>
        <taxon>Gunneridae</taxon>
        <taxon>Pentapetalae</taxon>
        <taxon>rosids</taxon>
        <taxon>fabids</taxon>
        <taxon>Rosales</taxon>
        <taxon>Rosaceae</taxon>
        <taxon>Rosoideae</taxon>
        <taxon>Rosoideae incertae sedis</taxon>
        <taxon>Rosa</taxon>
    </lineage>
</organism>
<dbReference type="PANTHER" id="PTHR31225:SF94">
    <property type="entry name" value="ALPHA-FARNESENE SYNTHASE"/>
    <property type="match status" value="1"/>
</dbReference>
<dbReference type="STRING" id="74649.A0A2P6Q354"/>
<comment type="caution">
    <text evidence="7">The sequence shown here is derived from an EMBL/GenBank/DDBJ whole genome shotgun (WGS) entry which is preliminary data.</text>
</comment>
<evidence type="ECO:0000259" key="6">
    <source>
        <dbReference type="Pfam" id="PF03936"/>
    </source>
</evidence>
<dbReference type="EMBL" id="PDCK01000043">
    <property type="protein sequence ID" value="PRQ28586.1"/>
    <property type="molecule type" value="Genomic_DNA"/>
</dbReference>
<dbReference type="SFLD" id="SFLDS00005">
    <property type="entry name" value="Isoprenoid_Synthase_Type_I"/>
    <property type="match status" value="1"/>
</dbReference>
<evidence type="ECO:0000259" key="5">
    <source>
        <dbReference type="Pfam" id="PF01397"/>
    </source>
</evidence>
<dbReference type="PANTHER" id="PTHR31225">
    <property type="entry name" value="OS04G0344100 PROTEIN-RELATED"/>
    <property type="match status" value="1"/>
</dbReference>
<dbReference type="InterPro" id="IPR008930">
    <property type="entry name" value="Terpenoid_cyclase/PrenylTrfase"/>
</dbReference>
<evidence type="ECO:0000256" key="3">
    <source>
        <dbReference type="ARBA" id="ARBA00022842"/>
    </source>
</evidence>